<accession>A0A8S9VAH9</accession>
<evidence type="ECO:0000313" key="1">
    <source>
        <dbReference type="EMBL" id="KAF4150025.1"/>
    </source>
</evidence>
<organism evidence="1 2">
    <name type="scientific">Phytophthora infestans</name>
    <name type="common">Potato late blight agent</name>
    <name type="synonym">Botrytis infestans</name>
    <dbReference type="NCBI Taxonomy" id="4787"/>
    <lineage>
        <taxon>Eukaryota</taxon>
        <taxon>Sar</taxon>
        <taxon>Stramenopiles</taxon>
        <taxon>Oomycota</taxon>
        <taxon>Peronosporomycetes</taxon>
        <taxon>Peronosporales</taxon>
        <taxon>Peronosporaceae</taxon>
        <taxon>Phytophthora</taxon>
    </lineage>
</organism>
<evidence type="ECO:0000313" key="2">
    <source>
        <dbReference type="Proteomes" id="UP000704712"/>
    </source>
</evidence>
<comment type="caution">
    <text evidence="1">The sequence shown here is derived from an EMBL/GenBank/DDBJ whole genome shotgun (WGS) entry which is preliminary data.</text>
</comment>
<protein>
    <submittedName>
        <fullName evidence="1">Uncharacterized protein</fullName>
    </submittedName>
</protein>
<dbReference type="Proteomes" id="UP000704712">
    <property type="component" value="Unassembled WGS sequence"/>
</dbReference>
<dbReference type="AlphaFoldDB" id="A0A8S9VAH9"/>
<dbReference type="EMBL" id="JAACNO010000103">
    <property type="protein sequence ID" value="KAF4150025.1"/>
    <property type="molecule type" value="Genomic_DNA"/>
</dbReference>
<gene>
    <name evidence="1" type="ORF">GN958_ATG00818</name>
</gene>
<proteinExistence type="predicted"/>
<reference evidence="1" key="1">
    <citation type="submission" date="2020-03" db="EMBL/GenBank/DDBJ databases">
        <title>Hybrid Assembly of Korean Phytophthora infestans isolates.</title>
        <authorList>
            <person name="Prokchorchik M."/>
            <person name="Lee Y."/>
            <person name="Seo J."/>
            <person name="Cho J.-H."/>
            <person name="Park Y.-E."/>
            <person name="Jang D.-C."/>
            <person name="Im J.-S."/>
            <person name="Choi J.-G."/>
            <person name="Park H.-J."/>
            <person name="Lee G.-B."/>
            <person name="Lee Y.-G."/>
            <person name="Hong S.-Y."/>
            <person name="Cho K."/>
            <person name="Sohn K.H."/>
        </authorList>
    </citation>
    <scope>NUCLEOTIDE SEQUENCE</scope>
    <source>
        <strain evidence="1">KR_2_A2</strain>
    </source>
</reference>
<name>A0A8S9VAH9_PHYIN</name>
<sequence>MILSDDTHSTSELRDDETMMLGTLDLEGGNYVADDVLEGDAVGATSLSAQYESEAQGESTTVGHAVCERERSQQTFTEPSAEVDGTEVGATISDVMTSKTATVEQLETCEHCCNEKNSGLVEHTKSDWSM</sequence>